<keyword evidence="3" id="KW-1185">Reference proteome</keyword>
<evidence type="ECO:0000313" key="2">
    <source>
        <dbReference type="EMBL" id="MFC3580921.1"/>
    </source>
</evidence>
<dbReference type="EMBL" id="JBHRXP010000007">
    <property type="protein sequence ID" value="MFC3580921.1"/>
    <property type="molecule type" value="Genomic_DNA"/>
</dbReference>
<dbReference type="RefSeq" id="WP_261294284.1">
    <property type="nucleotide sequence ID" value="NZ_JANQBK010000005.1"/>
</dbReference>
<reference evidence="3" key="1">
    <citation type="journal article" date="2019" name="Int. J. Syst. Evol. Microbiol.">
        <title>The Global Catalogue of Microorganisms (GCM) 10K type strain sequencing project: providing services to taxonomists for standard genome sequencing and annotation.</title>
        <authorList>
            <consortium name="The Broad Institute Genomics Platform"/>
            <consortium name="The Broad Institute Genome Sequencing Center for Infectious Disease"/>
            <person name="Wu L."/>
            <person name="Ma J."/>
        </authorList>
    </citation>
    <scope>NUCLEOTIDE SEQUENCE [LARGE SCALE GENOMIC DNA]</scope>
    <source>
        <strain evidence="3">KCTC 42739</strain>
    </source>
</reference>
<protein>
    <submittedName>
        <fullName evidence="2">Uncharacterized protein</fullName>
    </submittedName>
</protein>
<keyword evidence="1" id="KW-1133">Transmembrane helix</keyword>
<gene>
    <name evidence="2" type="ORF">ACFONA_12165</name>
</gene>
<organism evidence="2 3">
    <name type="scientific">Sphingomonas hylomeconis</name>
    <dbReference type="NCBI Taxonomy" id="1395958"/>
    <lineage>
        <taxon>Bacteria</taxon>
        <taxon>Pseudomonadati</taxon>
        <taxon>Pseudomonadota</taxon>
        <taxon>Alphaproteobacteria</taxon>
        <taxon>Sphingomonadales</taxon>
        <taxon>Sphingomonadaceae</taxon>
        <taxon>Sphingomonas</taxon>
    </lineage>
</organism>
<keyword evidence="1" id="KW-0472">Membrane</keyword>
<proteinExistence type="predicted"/>
<feature type="transmembrane region" description="Helical" evidence="1">
    <location>
        <begin position="21"/>
        <end position="41"/>
    </location>
</feature>
<sequence>MADKLTIFSHQMAALAHRQPRVALGGSVLGCIVALELIAVLL</sequence>
<keyword evidence="1" id="KW-0812">Transmembrane</keyword>
<accession>A0ABV7SVK9</accession>
<comment type="caution">
    <text evidence="2">The sequence shown here is derived from an EMBL/GenBank/DDBJ whole genome shotgun (WGS) entry which is preliminary data.</text>
</comment>
<evidence type="ECO:0000313" key="3">
    <source>
        <dbReference type="Proteomes" id="UP001595713"/>
    </source>
</evidence>
<dbReference type="Proteomes" id="UP001595713">
    <property type="component" value="Unassembled WGS sequence"/>
</dbReference>
<evidence type="ECO:0000256" key="1">
    <source>
        <dbReference type="SAM" id="Phobius"/>
    </source>
</evidence>
<name>A0ABV7SVK9_9SPHN</name>